<accession>A0A8D8XDH2</accession>
<evidence type="ECO:0000313" key="1">
    <source>
        <dbReference type="EMBL" id="CAG6693148.1"/>
    </source>
</evidence>
<name>A0A8D8XDH2_9HEMI</name>
<protein>
    <submittedName>
        <fullName evidence="1">Uncharacterized protein</fullName>
    </submittedName>
</protein>
<proteinExistence type="predicted"/>
<reference evidence="1" key="1">
    <citation type="submission" date="2021-05" db="EMBL/GenBank/DDBJ databases">
        <authorList>
            <person name="Alioto T."/>
            <person name="Alioto T."/>
            <person name="Gomez Garrido J."/>
        </authorList>
    </citation>
    <scope>NUCLEOTIDE SEQUENCE</scope>
</reference>
<dbReference type="AlphaFoldDB" id="A0A8D8XDH2"/>
<dbReference type="EMBL" id="HBUF01311021">
    <property type="protein sequence ID" value="CAG6693149.1"/>
    <property type="molecule type" value="Transcribed_RNA"/>
</dbReference>
<organism evidence="1">
    <name type="scientific">Cacopsylla melanoneura</name>
    <dbReference type="NCBI Taxonomy" id="428564"/>
    <lineage>
        <taxon>Eukaryota</taxon>
        <taxon>Metazoa</taxon>
        <taxon>Ecdysozoa</taxon>
        <taxon>Arthropoda</taxon>
        <taxon>Hexapoda</taxon>
        <taxon>Insecta</taxon>
        <taxon>Pterygota</taxon>
        <taxon>Neoptera</taxon>
        <taxon>Paraneoptera</taxon>
        <taxon>Hemiptera</taxon>
        <taxon>Sternorrhyncha</taxon>
        <taxon>Psylloidea</taxon>
        <taxon>Psyllidae</taxon>
        <taxon>Psyllinae</taxon>
        <taxon>Cacopsylla</taxon>
    </lineage>
</organism>
<sequence length="128" mass="14659">MEFISPTPFRSSRDMANLLIANTSGSSRTTRFCMLVRLYSLVLVKHDSVKMLSQMLFTLAGTGLTFDFGINLCCLDRYLLASVISYAGKPSQFLRNRDCFVGILIPRYFVSRNSGLWWCYFTLFCLHL</sequence>
<dbReference type="EMBL" id="HBUF01311020">
    <property type="protein sequence ID" value="CAG6693148.1"/>
    <property type="molecule type" value="Transcribed_RNA"/>
</dbReference>